<name>A0A5C1Y3P9_9MICO</name>
<evidence type="ECO:0000313" key="2">
    <source>
        <dbReference type="Proteomes" id="UP000322159"/>
    </source>
</evidence>
<dbReference type="SUPFAM" id="SSF53448">
    <property type="entry name" value="Nucleotide-diphospho-sugar transferases"/>
    <property type="match status" value="1"/>
</dbReference>
<sequence length="279" mass="30463">MSAAVGVVVVTYRSAPVLPALLASLADAGSNPIELVVVDNSPEDDGVEALVAAFPGARLVPSRDNPGYGTAANRGIRALSPEVRWAVIANPDVVVAPHALDALLAGAERHPDAGSLGPLIRDPDGTVYPSGRNLPSLRTGVGHAAFVRVWPRNPWTRRYRNDRELRERGVGWLSGAFLLVNRAAFERIGGFDEDYFMYFEDVDLGRRLTKAGHGNYYIPAAEVTHTGAESTRHAPRAMIVAHHRSAYRYLASKYHGWYLWPLRVVLRIGLAFRARVARG</sequence>
<organism evidence="1 2">
    <name type="scientific">Protaetiibacter larvae</name>
    <dbReference type="NCBI Taxonomy" id="2592654"/>
    <lineage>
        <taxon>Bacteria</taxon>
        <taxon>Bacillati</taxon>
        <taxon>Actinomycetota</taxon>
        <taxon>Actinomycetes</taxon>
        <taxon>Micrococcales</taxon>
        <taxon>Microbacteriaceae</taxon>
        <taxon>Protaetiibacter</taxon>
    </lineage>
</organism>
<dbReference type="PANTHER" id="PTHR43179:SF7">
    <property type="entry name" value="RHAMNOSYLTRANSFERASE WBBL"/>
    <property type="match status" value="1"/>
</dbReference>
<dbReference type="RefSeq" id="WP_149324066.1">
    <property type="nucleotide sequence ID" value="NZ_CP043504.1"/>
</dbReference>
<gene>
    <name evidence="1" type="ORF">FLP23_00455</name>
</gene>
<dbReference type="OrthoDB" id="9771846at2"/>
<dbReference type="Proteomes" id="UP000322159">
    <property type="component" value="Chromosome"/>
</dbReference>
<dbReference type="InterPro" id="IPR029044">
    <property type="entry name" value="Nucleotide-diphossugar_trans"/>
</dbReference>
<reference evidence="1 2" key="1">
    <citation type="submission" date="2019-09" db="EMBL/GenBank/DDBJ databases">
        <title>Genome sequencing of strain KACC 19322.</title>
        <authorList>
            <person name="Heo J."/>
            <person name="Kim S.-J."/>
            <person name="Kim J.-S."/>
            <person name="Hong S.-B."/>
            <person name="Kwon S.-W."/>
        </authorList>
    </citation>
    <scope>NUCLEOTIDE SEQUENCE [LARGE SCALE GENOMIC DNA]</scope>
    <source>
        <strain evidence="1 2">KACC 19322</strain>
    </source>
</reference>
<keyword evidence="1" id="KW-0808">Transferase</keyword>
<dbReference type="GO" id="GO:0016740">
    <property type="term" value="F:transferase activity"/>
    <property type="evidence" value="ECO:0007669"/>
    <property type="project" value="UniProtKB-KW"/>
</dbReference>
<dbReference type="AlphaFoldDB" id="A0A5C1Y3P9"/>
<proteinExistence type="predicted"/>
<dbReference type="Gene3D" id="3.90.550.10">
    <property type="entry name" value="Spore Coat Polysaccharide Biosynthesis Protein SpsA, Chain A"/>
    <property type="match status" value="1"/>
</dbReference>
<dbReference type="KEGG" id="lyk:FLP23_00455"/>
<keyword evidence="2" id="KW-1185">Reference proteome</keyword>
<dbReference type="EMBL" id="CP043504">
    <property type="protein sequence ID" value="QEO08633.1"/>
    <property type="molecule type" value="Genomic_DNA"/>
</dbReference>
<accession>A0A5C1Y3P9</accession>
<dbReference type="CDD" id="cd04186">
    <property type="entry name" value="GT_2_like_c"/>
    <property type="match status" value="1"/>
</dbReference>
<dbReference type="Pfam" id="PF13641">
    <property type="entry name" value="Glyco_tranf_2_3"/>
    <property type="match status" value="1"/>
</dbReference>
<evidence type="ECO:0000313" key="1">
    <source>
        <dbReference type="EMBL" id="QEO08633.1"/>
    </source>
</evidence>
<protein>
    <submittedName>
        <fullName evidence="1">Glycosyltransferase family 2 protein</fullName>
    </submittedName>
</protein>
<dbReference type="PANTHER" id="PTHR43179">
    <property type="entry name" value="RHAMNOSYLTRANSFERASE WBBL"/>
    <property type="match status" value="1"/>
</dbReference>